<evidence type="ECO:0000313" key="2">
    <source>
        <dbReference type="EMBL" id="UYP45438.1"/>
    </source>
</evidence>
<feature type="transmembrane region" description="Helical" evidence="1">
    <location>
        <begin position="194"/>
        <end position="216"/>
    </location>
</feature>
<feature type="transmembrane region" description="Helical" evidence="1">
    <location>
        <begin position="420"/>
        <end position="440"/>
    </location>
</feature>
<sequence>MSHSTNNDLETDSSRQIFTPMKKIGWGIASLGTAIISNTYAGLYLFFYQDYMGLGENFMYWGQLIYAIWNAFNDPLFGFLSDNSRSKKGRRIPFMRYTAPFLALTFIALWLVPSSLSEVGVFIWMLIGILLYDSAYTIIGLVYSALLPEITEDNNIRGQLSTISSLFGLLGTIIGSLIPGIFATKMEQGDPQSFYLFVIVIAVFGAFFTMITTYAIKERPEFTKIDAPVPLLESIKLTFKSKSFLILVAGNFMSILMSSLLLGSLIYLSVYVLGADHTLTLVPLFVGIIIGVIVINPIAKKLGYVQTQQVFALIAGIPLILLTFVPNIIMYPCLFIAGFGLAGPQVLTNILFAQVSDEDEMKCGVRREAMFFGVNALLTKPAQSIAVVIVTGLLSMANFVKQVDGVSQFQPFQAITNIRIFIGLIPGICMLLEAIILQFYPLRGKYLEDVNDKVLQMHEKKYVQLKQMS</sequence>
<proteinExistence type="predicted"/>
<accession>A0ABY6HQ31</accession>
<protein>
    <recommendedName>
        <fullName evidence="4">MFS transporter</fullName>
    </recommendedName>
</protein>
<feature type="transmembrane region" description="Helical" evidence="1">
    <location>
        <begin position="280"/>
        <end position="298"/>
    </location>
</feature>
<keyword evidence="1" id="KW-0812">Transmembrane</keyword>
<dbReference type="Proteomes" id="UP001208689">
    <property type="component" value="Chromosome"/>
</dbReference>
<gene>
    <name evidence="2" type="ORF">NEF87_001723</name>
</gene>
<feature type="transmembrane region" description="Helical" evidence="1">
    <location>
        <begin position="310"/>
        <end position="329"/>
    </location>
</feature>
<dbReference type="Pfam" id="PF13347">
    <property type="entry name" value="MFS_2"/>
    <property type="match status" value="1"/>
</dbReference>
<keyword evidence="3" id="KW-1185">Reference proteome</keyword>
<evidence type="ECO:0000313" key="3">
    <source>
        <dbReference type="Proteomes" id="UP001208689"/>
    </source>
</evidence>
<feature type="transmembrane region" description="Helical" evidence="1">
    <location>
        <begin position="377"/>
        <end position="400"/>
    </location>
</feature>
<dbReference type="EMBL" id="CP104013">
    <property type="protein sequence ID" value="UYP45438.1"/>
    <property type="molecule type" value="Genomic_DNA"/>
</dbReference>
<reference evidence="2" key="1">
    <citation type="submission" date="2022-09" db="EMBL/GenBank/DDBJ databases">
        <title>Actin cytoskeleton and complex cell architecture in an #Asgard archaeon.</title>
        <authorList>
            <person name="Ponce Toledo R.I."/>
            <person name="Schleper C."/>
            <person name="Rodrigues Oliveira T."/>
            <person name="Wollweber F."/>
            <person name="Xu J."/>
            <person name="Rittmann S."/>
            <person name="Klingl A."/>
            <person name="Pilhofer M."/>
        </authorList>
    </citation>
    <scope>NUCLEOTIDE SEQUENCE</scope>
    <source>
        <strain evidence="2">B-35</strain>
    </source>
</reference>
<dbReference type="PANTHER" id="PTHR11328">
    <property type="entry name" value="MAJOR FACILITATOR SUPERFAMILY DOMAIN-CONTAINING PROTEIN"/>
    <property type="match status" value="1"/>
</dbReference>
<keyword evidence="1" id="KW-0472">Membrane</keyword>
<feature type="transmembrane region" description="Helical" evidence="1">
    <location>
        <begin position="97"/>
        <end position="116"/>
    </location>
</feature>
<feature type="transmembrane region" description="Helical" evidence="1">
    <location>
        <begin position="160"/>
        <end position="182"/>
    </location>
</feature>
<name>A0ABY6HQ31_9ARCH</name>
<dbReference type="InterPro" id="IPR036259">
    <property type="entry name" value="MFS_trans_sf"/>
</dbReference>
<evidence type="ECO:0000256" key="1">
    <source>
        <dbReference type="SAM" id="Phobius"/>
    </source>
</evidence>
<dbReference type="PANTHER" id="PTHR11328:SF24">
    <property type="entry name" value="MAJOR FACILITATOR SUPERFAMILY (MFS) PROFILE DOMAIN-CONTAINING PROTEIN"/>
    <property type="match status" value="1"/>
</dbReference>
<feature type="transmembrane region" description="Helical" evidence="1">
    <location>
        <begin position="24"/>
        <end position="46"/>
    </location>
</feature>
<feature type="transmembrane region" description="Helical" evidence="1">
    <location>
        <begin position="58"/>
        <end position="77"/>
    </location>
</feature>
<dbReference type="Gene3D" id="1.20.1250.20">
    <property type="entry name" value="MFS general substrate transporter like domains"/>
    <property type="match status" value="2"/>
</dbReference>
<keyword evidence="1" id="KW-1133">Transmembrane helix</keyword>
<organism evidence="2 3">
    <name type="scientific">Candidatus Lokiarchaeum ossiferum</name>
    <dbReference type="NCBI Taxonomy" id="2951803"/>
    <lineage>
        <taxon>Archaea</taxon>
        <taxon>Promethearchaeati</taxon>
        <taxon>Promethearchaeota</taxon>
        <taxon>Promethearchaeia</taxon>
        <taxon>Promethearchaeales</taxon>
        <taxon>Promethearchaeaceae</taxon>
        <taxon>Candidatus Lokiarchaeum</taxon>
    </lineage>
</organism>
<dbReference type="InterPro" id="IPR039672">
    <property type="entry name" value="MFS_2"/>
</dbReference>
<feature type="transmembrane region" description="Helical" evidence="1">
    <location>
        <begin position="122"/>
        <end position="148"/>
    </location>
</feature>
<dbReference type="SUPFAM" id="SSF103473">
    <property type="entry name" value="MFS general substrate transporter"/>
    <property type="match status" value="1"/>
</dbReference>
<feature type="transmembrane region" description="Helical" evidence="1">
    <location>
        <begin position="244"/>
        <end position="268"/>
    </location>
</feature>
<evidence type="ECO:0008006" key="4">
    <source>
        <dbReference type="Google" id="ProtNLM"/>
    </source>
</evidence>